<keyword evidence="3" id="KW-1185">Reference proteome</keyword>
<proteinExistence type="predicted"/>
<name>K4ANP2_SETIT</name>
<evidence type="ECO:0000313" key="2">
    <source>
        <dbReference type="EnsemblPlants" id="KQK89202"/>
    </source>
</evidence>
<dbReference type="HOGENOM" id="CLU_3411235_0_0_1"/>
<accession>K4ANP2</accession>
<organism evidence="2 3">
    <name type="scientific">Setaria italica</name>
    <name type="common">Foxtail millet</name>
    <name type="synonym">Panicum italicum</name>
    <dbReference type="NCBI Taxonomy" id="4555"/>
    <lineage>
        <taxon>Eukaryota</taxon>
        <taxon>Viridiplantae</taxon>
        <taxon>Streptophyta</taxon>
        <taxon>Embryophyta</taxon>
        <taxon>Tracheophyta</taxon>
        <taxon>Spermatophyta</taxon>
        <taxon>Magnoliopsida</taxon>
        <taxon>Liliopsida</taxon>
        <taxon>Poales</taxon>
        <taxon>Poaceae</taxon>
        <taxon>PACMAD clade</taxon>
        <taxon>Panicoideae</taxon>
        <taxon>Panicodae</taxon>
        <taxon>Paniceae</taxon>
        <taxon>Cenchrinae</taxon>
        <taxon>Setaria</taxon>
    </lineage>
</organism>
<dbReference type="EnsemblPlants" id="KQK89202">
    <property type="protein sequence ID" value="KQK89202"/>
    <property type="gene ID" value="SETIT_040539mg"/>
</dbReference>
<sequence length="29" mass="3247">MGRATQQVQCHEEGGWDRTIISPRFSGAK</sequence>
<reference evidence="3" key="1">
    <citation type="journal article" date="2012" name="Nat. Biotechnol.">
        <title>Reference genome sequence of the model plant Setaria.</title>
        <authorList>
            <person name="Bennetzen J.L."/>
            <person name="Schmutz J."/>
            <person name="Wang H."/>
            <person name="Percifield R."/>
            <person name="Hawkins J."/>
            <person name="Pontaroli A.C."/>
            <person name="Estep M."/>
            <person name="Feng L."/>
            <person name="Vaughn J.N."/>
            <person name="Grimwood J."/>
            <person name="Jenkins J."/>
            <person name="Barry K."/>
            <person name="Lindquist E."/>
            <person name="Hellsten U."/>
            <person name="Deshpande S."/>
            <person name="Wang X."/>
            <person name="Wu X."/>
            <person name="Mitros T."/>
            <person name="Triplett J."/>
            <person name="Yang X."/>
            <person name="Ye C.Y."/>
            <person name="Mauro-Herrera M."/>
            <person name="Wang L."/>
            <person name="Li P."/>
            <person name="Sharma M."/>
            <person name="Sharma R."/>
            <person name="Ronald P.C."/>
            <person name="Panaud O."/>
            <person name="Kellogg E.A."/>
            <person name="Brutnell T.P."/>
            <person name="Doust A.N."/>
            <person name="Tuskan G.A."/>
            <person name="Rokhsar D."/>
            <person name="Devos K.M."/>
        </authorList>
    </citation>
    <scope>NUCLEOTIDE SEQUENCE [LARGE SCALE GENOMIC DNA]</scope>
    <source>
        <strain evidence="3">cv. Yugu1</strain>
    </source>
</reference>
<dbReference type="InParanoid" id="K4ANP2"/>
<dbReference type="AlphaFoldDB" id="K4ANP2"/>
<evidence type="ECO:0000313" key="3">
    <source>
        <dbReference type="Proteomes" id="UP000004995"/>
    </source>
</evidence>
<feature type="region of interest" description="Disordered" evidence="1">
    <location>
        <begin position="1"/>
        <end position="29"/>
    </location>
</feature>
<dbReference type="Gramene" id="KQK89202">
    <property type="protein sequence ID" value="KQK89202"/>
    <property type="gene ID" value="SETIT_040539mg"/>
</dbReference>
<reference evidence="2" key="2">
    <citation type="submission" date="2018-08" db="UniProtKB">
        <authorList>
            <consortium name="EnsemblPlants"/>
        </authorList>
    </citation>
    <scope>IDENTIFICATION</scope>
    <source>
        <strain evidence="2">Yugu1</strain>
    </source>
</reference>
<protein>
    <submittedName>
        <fullName evidence="2">Uncharacterized protein</fullName>
    </submittedName>
</protein>
<dbReference type="EMBL" id="AGNK02005635">
    <property type="status" value="NOT_ANNOTATED_CDS"/>
    <property type="molecule type" value="Genomic_DNA"/>
</dbReference>
<dbReference type="Proteomes" id="UP000004995">
    <property type="component" value="Unassembled WGS sequence"/>
</dbReference>
<evidence type="ECO:0000256" key="1">
    <source>
        <dbReference type="SAM" id="MobiDB-lite"/>
    </source>
</evidence>